<organism evidence="1 2">
    <name type="scientific">Tritrichomonas musculus</name>
    <dbReference type="NCBI Taxonomy" id="1915356"/>
    <lineage>
        <taxon>Eukaryota</taxon>
        <taxon>Metamonada</taxon>
        <taxon>Parabasalia</taxon>
        <taxon>Tritrichomonadida</taxon>
        <taxon>Tritrichomonadidae</taxon>
        <taxon>Tritrichomonas</taxon>
    </lineage>
</organism>
<accession>A0ABR2JKI2</accession>
<keyword evidence="2" id="KW-1185">Reference proteome</keyword>
<reference evidence="1 2" key="1">
    <citation type="submission" date="2024-04" db="EMBL/GenBank/DDBJ databases">
        <title>Tritrichomonas musculus Genome.</title>
        <authorList>
            <person name="Alves-Ferreira E."/>
            <person name="Grigg M."/>
            <person name="Lorenzi H."/>
            <person name="Galac M."/>
        </authorList>
    </citation>
    <scope>NUCLEOTIDE SEQUENCE [LARGE SCALE GENOMIC DNA]</scope>
    <source>
        <strain evidence="1 2">EAF2021</strain>
    </source>
</reference>
<sequence length="136" mass="16081">MPGYIDMMRRYWPNPGGDPIRADQVEDTKKKFRYYVERFLEATDSYLKSINDPKRFAYYRSRVQGTRLQGTLKFLYDTCSVSKEIIDNMIHVINNPDLYKDELQQTINDMASTWAGYYKNNADVKKTLRQTLKDNA</sequence>
<dbReference type="Proteomes" id="UP001470230">
    <property type="component" value="Unassembled WGS sequence"/>
</dbReference>
<evidence type="ECO:0000313" key="2">
    <source>
        <dbReference type="Proteomes" id="UP001470230"/>
    </source>
</evidence>
<gene>
    <name evidence="1" type="ORF">M9Y10_004676</name>
</gene>
<feature type="non-terminal residue" evidence="1">
    <location>
        <position position="136"/>
    </location>
</feature>
<dbReference type="EMBL" id="JAPFFF010000011">
    <property type="protein sequence ID" value="KAK8877913.1"/>
    <property type="molecule type" value="Genomic_DNA"/>
</dbReference>
<evidence type="ECO:0000313" key="1">
    <source>
        <dbReference type="EMBL" id="KAK8877913.1"/>
    </source>
</evidence>
<protein>
    <submittedName>
        <fullName evidence="1">Uncharacterized protein</fullName>
    </submittedName>
</protein>
<comment type="caution">
    <text evidence="1">The sequence shown here is derived from an EMBL/GenBank/DDBJ whole genome shotgun (WGS) entry which is preliminary data.</text>
</comment>
<proteinExistence type="predicted"/>
<name>A0ABR2JKI2_9EUKA</name>